<dbReference type="EMBL" id="OZ019901">
    <property type="protein sequence ID" value="CAK9236749.1"/>
    <property type="molecule type" value="Genomic_DNA"/>
</dbReference>
<dbReference type="InterPro" id="IPR004574">
    <property type="entry name" value="Alkb"/>
</dbReference>
<evidence type="ECO:0000256" key="2">
    <source>
        <dbReference type="ARBA" id="ARBA00022723"/>
    </source>
</evidence>
<comment type="similarity">
    <text evidence="1">Belongs to the alkB family.</text>
</comment>
<keyword evidence="8" id="KW-1185">Reference proteome</keyword>
<dbReference type="InterPro" id="IPR027450">
    <property type="entry name" value="AlkB-like"/>
</dbReference>
<dbReference type="InterPro" id="IPR005123">
    <property type="entry name" value="Oxoglu/Fe-dep_dioxygenase_dom"/>
</dbReference>
<protein>
    <recommendedName>
        <fullName evidence="6">Fe2OG dioxygenase domain-containing protein</fullName>
    </recommendedName>
</protein>
<dbReference type="PANTHER" id="PTHR16557">
    <property type="entry name" value="ALKYLATED DNA REPAIR PROTEIN ALKB-RELATED"/>
    <property type="match status" value="1"/>
</dbReference>
<organism evidence="7 8">
    <name type="scientific">Sphagnum troendelagicum</name>
    <dbReference type="NCBI Taxonomy" id="128251"/>
    <lineage>
        <taxon>Eukaryota</taxon>
        <taxon>Viridiplantae</taxon>
        <taxon>Streptophyta</taxon>
        <taxon>Embryophyta</taxon>
        <taxon>Bryophyta</taxon>
        <taxon>Sphagnophytina</taxon>
        <taxon>Sphagnopsida</taxon>
        <taxon>Sphagnales</taxon>
        <taxon>Sphagnaceae</taxon>
        <taxon>Sphagnum</taxon>
    </lineage>
</organism>
<sequence length="371" mass="40981">MGYEDAQAGAHMRTAFRNAEKHYKRYTQASSLSKSSRKKVPATDLHQVLDIRKIGAVLGDQKCSVQGVSRFEGPFDWAVYTLDAHPGFYFIPEALSAAQQLHWIVESLTTFPQPPNRTNHNAIYGPLKDLWLAYQEGKVLKEIASSTRHLPSVAESDATQRNIDVDGGVATAKAWQFCDRTEACGQLSKVVPAELLFRKLRWATIGLQFDWSKRAYDESLPYSMLPTDLAQLAARLAEAAVTKGEFKAEAAIVNYYGPDDMLGGHVDDMEADWSKPIVSISLGCKAVFLLGGASREESPTAMFVRSGDVVLMAGPARRCFHGVPRIFVDSNQSEVPDFAALVESQKGSSNLDAVVEYINQSRINVNIRQVH</sequence>
<keyword evidence="3" id="KW-0223">Dioxygenase</keyword>
<dbReference type="Pfam" id="PF13532">
    <property type="entry name" value="2OG-FeII_Oxy_2"/>
    <property type="match status" value="1"/>
</dbReference>
<evidence type="ECO:0000256" key="4">
    <source>
        <dbReference type="ARBA" id="ARBA00023002"/>
    </source>
</evidence>
<gene>
    <name evidence="7" type="ORF">CSSPTR1EN2_LOCUS23149</name>
</gene>
<keyword evidence="2" id="KW-0479">Metal-binding</keyword>
<proteinExistence type="inferred from homology"/>
<dbReference type="InterPro" id="IPR037151">
    <property type="entry name" value="AlkB-like_sf"/>
</dbReference>
<evidence type="ECO:0000313" key="7">
    <source>
        <dbReference type="EMBL" id="CAK9236749.1"/>
    </source>
</evidence>
<accession>A0ABP0V3H1</accession>
<reference evidence="7" key="1">
    <citation type="submission" date="2024-02" db="EMBL/GenBank/DDBJ databases">
        <authorList>
            <consortium name="ELIXIR-Norway"/>
            <consortium name="Elixir Norway"/>
        </authorList>
    </citation>
    <scope>NUCLEOTIDE SEQUENCE</scope>
</reference>
<dbReference type="PANTHER" id="PTHR16557:SF11">
    <property type="entry name" value="ALPHA-KETOGLUTARATE-DEPENDENT DIOXYGENASE ALKB"/>
    <property type="match status" value="1"/>
</dbReference>
<evidence type="ECO:0000256" key="1">
    <source>
        <dbReference type="ARBA" id="ARBA00007879"/>
    </source>
</evidence>
<keyword evidence="5" id="KW-0408">Iron</keyword>
<evidence type="ECO:0000256" key="5">
    <source>
        <dbReference type="ARBA" id="ARBA00023004"/>
    </source>
</evidence>
<feature type="domain" description="Fe2OG dioxygenase" evidence="6">
    <location>
        <begin position="247"/>
        <end position="371"/>
    </location>
</feature>
<name>A0ABP0V3H1_9BRYO</name>
<dbReference type="SUPFAM" id="SSF51197">
    <property type="entry name" value="Clavaminate synthase-like"/>
    <property type="match status" value="1"/>
</dbReference>
<evidence type="ECO:0000259" key="6">
    <source>
        <dbReference type="PROSITE" id="PS51471"/>
    </source>
</evidence>
<dbReference type="Gene3D" id="2.60.120.590">
    <property type="entry name" value="Alpha-ketoglutarate-dependent dioxygenase AlkB-like"/>
    <property type="match status" value="1"/>
</dbReference>
<keyword evidence="4" id="KW-0560">Oxidoreductase</keyword>
<evidence type="ECO:0000256" key="3">
    <source>
        <dbReference type="ARBA" id="ARBA00022964"/>
    </source>
</evidence>
<evidence type="ECO:0000313" key="8">
    <source>
        <dbReference type="Proteomes" id="UP001497512"/>
    </source>
</evidence>
<dbReference type="PROSITE" id="PS51471">
    <property type="entry name" value="FE2OG_OXY"/>
    <property type="match status" value="1"/>
</dbReference>
<dbReference type="Proteomes" id="UP001497512">
    <property type="component" value="Chromosome 9"/>
</dbReference>